<keyword evidence="3" id="KW-1185">Reference proteome</keyword>
<evidence type="ECO:0000313" key="2">
    <source>
        <dbReference type="EMBL" id="PXF41863.1"/>
    </source>
</evidence>
<name>A0A2V3IIL0_9FLOR</name>
<reference evidence="2 3" key="1">
    <citation type="journal article" date="2018" name="Mol. Biol. Evol.">
        <title>Analysis of the draft genome of the red seaweed Gracilariopsis chorda provides insights into genome size evolution in Rhodophyta.</title>
        <authorList>
            <person name="Lee J."/>
            <person name="Yang E.C."/>
            <person name="Graf L."/>
            <person name="Yang J.H."/>
            <person name="Qiu H."/>
            <person name="Zel Zion U."/>
            <person name="Chan C.X."/>
            <person name="Stephens T.G."/>
            <person name="Weber A.P.M."/>
            <person name="Boo G.H."/>
            <person name="Boo S.M."/>
            <person name="Kim K.M."/>
            <person name="Shin Y."/>
            <person name="Jung M."/>
            <person name="Lee S.J."/>
            <person name="Yim H.S."/>
            <person name="Lee J.H."/>
            <person name="Bhattacharya D."/>
            <person name="Yoon H.S."/>
        </authorList>
    </citation>
    <scope>NUCLEOTIDE SEQUENCE [LARGE SCALE GENOMIC DNA]</scope>
    <source>
        <strain evidence="2 3">SKKU-2015</strain>
        <tissue evidence="2">Whole body</tissue>
    </source>
</reference>
<evidence type="ECO:0000313" key="3">
    <source>
        <dbReference type="Proteomes" id="UP000247409"/>
    </source>
</evidence>
<comment type="caution">
    <text evidence="2">The sequence shown here is derived from an EMBL/GenBank/DDBJ whole genome shotgun (WGS) entry which is preliminary data.</text>
</comment>
<protein>
    <submittedName>
        <fullName evidence="2">Uncharacterized protein</fullName>
    </submittedName>
</protein>
<dbReference type="Proteomes" id="UP000247409">
    <property type="component" value="Unassembled WGS sequence"/>
</dbReference>
<evidence type="ECO:0000256" key="1">
    <source>
        <dbReference type="SAM" id="MobiDB-lite"/>
    </source>
</evidence>
<gene>
    <name evidence="2" type="ORF">BWQ96_08398</name>
</gene>
<dbReference type="AlphaFoldDB" id="A0A2V3IIL0"/>
<feature type="compositionally biased region" description="Low complexity" evidence="1">
    <location>
        <begin position="10"/>
        <end position="22"/>
    </location>
</feature>
<accession>A0A2V3IIL0</accession>
<feature type="region of interest" description="Disordered" evidence="1">
    <location>
        <begin position="1"/>
        <end position="22"/>
    </location>
</feature>
<organism evidence="2 3">
    <name type="scientific">Gracilariopsis chorda</name>
    <dbReference type="NCBI Taxonomy" id="448386"/>
    <lineage>
        <taxon>Eukaryota</taxon>
        <taxon>Rhodophyta</taxon>
        <taxon>Florideophyceae</taxon>
        <taxon>Rhodymeniophycidae</taxon>
        <taxon>Gracilariales</taxon>
        <taxon>Gracilariaceae</taxon>
        <taxon>Gracilariopsis</taxon>
    </lineage>
</organism>
<sequence>MDAFIHDDTSSQSSSSSSGSTTIKPICRPPQLLYSYNAHCRYSTMALMSVFPTLFETPFSRTVQIFFDLDAHLVLPPKQLSADHHLRNSFKRALLRTYITSFCARSHAFHDELTVMCFQLVFHHIGSKRALSSFSKQPSFAALATCVNAYHHLLTHIELSFPSLQLRHHADHMLYKHALQPHSKHIARLCLSVDRHQNGQTLALISAQLRRANKKTLLKSVQNAYKALYYSTFDHKYAHLLTETTPSQVLSIMLDDYCREVRLLKTLFGASDCERLSHSVPAAMFGQHVCDHVNAHPEMWRVALTARTHSRKGVLRRMLIAMMPDVMATLKRTLDHSSRTLD</sequence>
<dbReference type="EMBL" id="NBIV01000188">
    <property type="protein sequence ID" value="PXF41863.1"/>
    <property type="molecule type" value="Genomic_DNA"/>
</dbReference>
<proteinExistence type="predicted"/>